<dbReference type="AlphaFoldDB" id="A0AAW2F073"/>
<proteinExistence type="predicted"/>
<organism evidence="2 3">
    <name type="scientific">Cardiocondyla obscurior</name>
    <dbReference type="NCBI Taxonomy" id="286306"/>
    <lineage>
        <taxon>Eukaryota</taxon>
        <taxon>Metazoa</taxon>
        <taxon>Ecdysozoa</taxon>
        <taxon>Arthropoda</taxon>
        <taxon>Hexapoda</taxon>
        <taxon>Insecta</taxon>
        <taxon>Pterygota</taxon>
        <taxon>Neoptera</taxon>
        <taxon>Endopterygota</taxon>
        <taxon>Hymenoptera</taxon>
        <taxon>Apocrita</taxon>
        <taxon>Aculeata</taxon>
        <taxon>Formicoidea</taxon>
        <taxon>Formicidae</taxon>
        <taxon>Myrmicinae</taxon>
        <taxon>Cardiocondyla</taxon>
    </lineage>
</organism>
<accession>A0AAW2F073</accession>
<feature type="region of interest" description="Disordered" evidence="1">
    <location>
        <begin position="1"/>
        <end position="32"/>
    </location>
</feature>
<feature type="compositionally biased region" description="Basic and acidic residues" evidence="1">
    <location>
        <begin position="21"/>
        <end position="32"/>
    </location>
</feature>
<comment type="caution">
    <text evidence="2">The sequence shown here is derived from an EMBL/GenBank/DDBJ whole genome shotgun (WGS) entry which is preliminary data.</text>
</comment>
<reference evidence="2 3" key="1">
    <citation type="submission" date="2023-03" db="EMBL/GenBank/DDBJ databases">
        <title>High recombination rates correlate with genetic variation in Cardiocondyla obscurior ants.</title>
        <authorList>
            <person name="Errbii M."/>
        </authorList>
    </citation>
    <scope>NUCLEOTIDE SEQUENCE [LARGE SCALE GENOMIC DNA]</scope>
    <source>
        <strain evidence="2">Alpha-2009</strain>
        <tissue evidence="2">Whole body</tissue>
    </source>
</reference>
<name>A0AAW2F073_9HYME</name>
<protein>
    <submittedName>
        <fullName evidence="2">Uncharacterized protein</fullName>
    </submittedName>
</protein>
<gene>
    <name evidence="2" type="ORF">PUN28_014741</name>
</gene>
<evidence type="ECO:0000313" key="3">
    <source>
        <dbReference type="Proteomes" id="UP001430953"/>
    </source>
</evidence>
<dbReference type="EMBL" id="JADYXP020000016">
    <property type="protein sequence ID" value="KAL0107640.1"/>
    <property type="molecule type" value="Genomic_DNA"/>
</dbReference>
<evidence type="ECO:0000313" key="2">
    <source>
        <dbReference type="EMBL" id="KAL0107640.1"/>
    </source>
</evidence>
<sequence length="124" mass="13717">MREPSRVPTRFSRPGLPPGARARDRDNDRREPHTRLAHVRAARAVNANRVFFILGATSPPHLSPHLLPPSTPPPPPPLLAAVTAAAHCHQSSFRLRPLPRRGALLRGDFALFSSVFHRDTFAAF</sequence>
<evidence type="ECO:0000256" key="1">
    <source>
        <dbReference type="SAM" id="MobiDB-lite"/>
    </source>
</evidence>
<keyword evidence="3" id="KW-1185">Reference proteome</keyword>
<dbReference type="Proteomes" id="UP001430953">
    <property type="component" value="Unassembled WGS sequence"/>
</dbReference>